<organism evidence="1">
    <name type="scientific">viral metagenome</name>
    <dbReference type="NCBI Taxonomy" id="1070528"/>
    <lineage>
        <taxon>unclassified sequences</taxon>
        <taxon>metagenomes</taxon>
        <taxon>organismal metagenomes</taxon>
    </lineage>
</organism>
<accession>A0A6C0KPS7</accession>
<sequence>MVRQTVKKVKPRCQCDPSCPNPPLDNSPFCAKHSRFCPVQSKLSGYEPEFNPDLYNKYKGVKESLNCFAYAFDYRHLPKTKKCSKNNCSLPFPQPGRASGYPKWSKVKGKRCPDLVARLFGDVPDLKLTSFEKKCPPKTSKIALVVDEDEDYHFYRQDSNGYWSHKPGATEVTHLDATNRPIYNPELASRQYLDSNLHYDQFCSYLCAPKGKKLRLKRGGKNKTKKRNRN</sequence>
<dbReference type="AlphaFoldDB" id="A0A6C0KPS7"/>
<proteinExistence type="predicted"/>
<evidence type="ECO:0000313" key="1">
    <source>
        <dbReference type="EMBL" id="QHU18710.1"/>
    </source>
</evidence>
<dbReference type="EMBL" id="MN740936">
    <property type="protein sequence ID" value="QHU18710.1"/>
    <property type="molecule type" value="Genomic_DNA"/>
</dbReference>
<name>A0A6C0KPS7_9ZZZZ</name>
<protein>
    <submittedName>
        <fullName evidence="1">Uncharacterized protein</fullName>
    </submittedName>
</protein>
<reference evidence="1" key="1">
    <citation type="journal article" date="2020" name="Nature">
        <title>Giant virus diversity and host interactions through global metagenomics.</title>
        <authorList>
            <person name="Schulz F."/>
            <person name="Roux S."/>
            <person name="Paez-Espino D."/>
            <person name="Jungbluth S."/>
            <person name="Walsh D.A."/>
            <person name="Denef V.J."/>
            <person name="McMahon K.D."/>
            <person name="Konstantinidis K.T."/>
            <person name="Eloe-Fadrosh E.A."/>
            <person name="Kyrpides N.C."/>
            <person name="Woyke T."/>
        </authorList>
    </citation>
    <scope>NUCLEOTIDE SEQUENCE</scope>
    <source>
        <strain evidence="1">GVMAG-S-3300013006-158</strain>
    </source>
</reference>